<proteinExistence type="predicted"/>
<evidence type="ECO:0000256" key="1">
    <source>
        <dbReference type="SAM" id="SignalP"/>
    </source>
</evidence>
<dbReference type="OrthoDB" id="5386140at2759"/>
<evidence type="ECO:0000313" key="2">
    <source>
        <dbReference type="EMBL" id="EPY52250.1"/>
    </source>
</evidence>
<sequence length="302" mass="33911">MLFCICILAFAICKSLAMNATAYNPLPLAFNKNASERIANYPFYIQAFPYDFNCSGTVSFIKNPPPVDGQGTYSYMENVSSILTVPADNTSVTCIYTAEKPICYAGDSPKCFSMSNTINKVDVQMNDSSHILDANNGSYVPYTESYYIITPETTYAYVEEGPEKPKHDPYAIYRSYLYPCDGNQTCMFDYLSAGLTRDKQRCGSGYSIKEKYFENKEKFMDYFNTQREKTARNTSLAFIPPKLQPVSDRQAVSQIDLESSTEFASFSESKDCISTSPSTSIRLTNRSLHVCLAFGLIMLSFL</sequence>
<organism evidence="2 3">
    <name type="scientific">Schizosaccharomyces cryophilus (strain OY26 / ATCC MYA-4695 / CBS 11777 / NBRC 106824 / NRRL Y48691)</name>
    <name type="common">Fission yeast</name>
    <dbReference type="NCBI Taxonomy" id="653667"/>
    <lineage>
        <taxon>Eukaryota</taxon>
        <taxon>Fungi</taxon>
        <taxon>Dikarya</taxon>
        <taxon>Ascomycota</taxon>
        <taxon>Taphrinomycotina</taxon>
        <taxon>Schizosaccharomycetes</taxon>
        <taxon>Schizosaccharomycetales</taxon>
        <taxon>Schizosaccharomycetaceae</taxon>
        <taxon>Schizosaccharomyces</taxon>
    </lineage>
</organism>
<dbReference type="OMA" id="PKCFSMS"/>
<accession>S9W2J3</accession>
<feature type="signal peptide" evidence="1">
    <location>
        <begin position="1"/>
        <end position="17"/>
    </location>
</feature>
<protein>
    <submittedName>
        <fullName evidence="2">Uncharacterized protein</fullName>
    </submittedName>
</protein>
<gene>
    <name evidence="2" type="ORF">SPOG_04978</name>
</gene>
<evidence type="ECO:0000313" key="3">
    <source>
        <dbReference type="Proteomes" id="UP000015464"/>
    </source>
</evidence>
<dbReference type="HOGENOM" id="CLU_984066_0_0_1"/>
<dbReference type="GeneID" id="25039291"/>
<dbReference type="Proteomes" id="UP000015464">
    <property type="component" value="Unassembled WGS sequence"/>
</dbReference>
<reference evidence="2 3" key="1">
    <citation type="journal article" date="2011" name="Science">
        <title>Comparative functional genomics of the fission yeasts.</title>
        <authorList>
            <person name="Rhind N."/>
            <person name="Chen Z."/>
            <person name="Yassour M."/>
            <person name="Thompson D.A."/>
            <person name="Haas B.J."/>
            <person name="Habib N."/>
            <person name="Wapinski I."/>
            <person name="Roy S."/>
            <person name="Lin M.F."/>
            <person name="Heiman D.I."/>
            <person name="Young S.K."/>
            <person name="Furuya K."/>
            <person name="Guo Y."/>
            <person name="Pidoux A."/>
            <person name="Chen H.M."/>
            <person name="Robbertse B."/>
            <person name="Goldberg J.M."/>
            <person name="Aoki K."/>
            <person name="Bayne E.H."/>
            <person name="Berlin A.M."/>
            <person name="Desjardins C.A."/>
            <person name="Dobbs E."/>
            <person name="Dukaj L."/>
            <person name="Fan L."/>
            <person name="FitzGerald M.G."/>
            <person name="French C."/>
            <person name="Gujja S."/>
            <person name="Hansen K."/>
            <person name="Keifenheim D."/>
            <person name="Levin J.Z."/>
            <person name="Mosher R.A."/>
            <person name="Mueller C.A."/>
            <person name="Pfiffner J."/>
            <person name="Priest M."/>
            <person name="Russ C."/>
            <person name="Smialowska A."/>
            <person name="Swoboda P."/>
            <person name="Sykes S.M."/>
            <person name="Vaughn M."/>
            <person name="Vengrova S."/>
            <person name="Yoder R."/>
            <person name="Zeng Q."/>
            <person name="Allshire R."/>
            <person name="Baulcombe D."/>
            <person name="Birren B.W."/>
            <person name="Brown W."/>
            <person name="Ekwall K."/>
            <person name="Kellis M."/>
            <person name="Leatherwood J."/>
            <person name="Levin H."/>
            <person name="Margalit H."/>
            <person name="Martienssen R."/>
            <person name="Nieduszynski C.A."/>
            <person name="Spatafora J.W."/>
            <person name="Friedman N."/>
            <person name="Dalgaard J.Z."/>
            <person name="Baumann P."/>
            <person name="Niki H."/>
            <person name="Regev A."/>
            <person name="Nusbaum C."/>
        </authorList>
    </citation>
    <scope>NUCLEOTIDE SEQUENCE [LARGE SCALE GENOMIC DNA]</scope>
    <source>
        <strain evidence="3">OY26 / ATCC MYA-4695 / CBS 11777 / NBRC 106824 / NRRL Y48691</strain>
    </source>
</reference>
<keyword evidence="1" id="KW-0732">Signal</keyword>
<name>S9W2J3_SCHCR</name>
<feature type="chain" id="PRO_5004559448" evidence="1">
    <location>
        <begin position="18"/>
        <end position="302"/>
    </location>
</feature>
<dbReference type="RefSeq" id="XP_013022915.1">
    <property type="nucleotide sequence ID" value="XM_013167461.1"/>
</dbReference>
<dbReference type="EMBL" id="KE546989">
    <property type="protein sequence ID" value="EPY52250.1"/>
    <property type="molecule type" value="Genomic_DNA"/>
</dbReference>
<dbReference type="AlphaFoldDB" id="S9W2J3"/>
<keyword evidence="3" id="KW-1185">Reference proteome</keyword>